<evidence type="ECO:0000313" key="2">
    <source>
        <dbReference type="EMBL" id="GBG30389.1"/>
    </source>
</evidence>
<name>A0A2R5GJ94_9STRA</name>
<feature type="transmembrane region" description="Helical" evidence="1">
    <location>
        <begin position="141"/>
        <end position="162"/>
    </location>
</feature>
<keyword evidence="1" id="KW-1133">Transmembrane helix</keyword>
<comment type="caution">
    <text evidence="2">The sequence shown here is derived from an EMBL/GenBank/DDBJ whole genome shotgun (WGS) entry which is preliminary data.</text>
</comment>
<evidence type="ECO:0000256" key="1">
    <source>
        <dbReference type="SAM" id="Phobius"/>
    </source>
</evidence>
<gene>
    <name evidence="2" type="ORF">FCC1311_066082</name>
</gene>
<keyword evidence="3" id="KW-1185">Reference proteome</keyword>
<dbReference type="EMBL" id="BEYU01000075">
    <property type="protein sequence ID" value="GBG30389.1"/>
    <property type="molecule type" value="Genomic_DNA"/>
</dbReference>
<dbReference type="Proteomes" id="UP000241890">
    <property type="component" value="Unassembled WGS sequence"/>
</dbReference>
<sequence length="270" mass="30666">MLGLDTTPTFLIFNHIACESALAILFLVRFAEYYDRMKRSRLHRIAPRRKPCINRSILTRATPLPFIICNILAFSSLQDIYVLKVVAMSLLCLLGALGILALYILIMPILLDLNEIVGTAKPASHTVQFDRVYMLHNRTRWLLLSGLALCLVVILVSLLPLLLPSLRAYMSIFVAITIILGKLPRVILAQKDSVFRLKPAKSAHLRLDLQYIKHQRINKNLDFSEMARENIRAVEDYVRVLRSGDFGNSDERHSTTADLLSSNLLFSNHE</sequence>
<accession>A0A2R5GJ94</accession>
<keyword evidence="1" id="KW-0472">Membrane</keyword>
<feature type="transmembrane region" description="Helical" evidence="1">
    <location>
        <begin position="168"/>
        <end position="188"/>
    </location>
</feature>
<protein>
    <submittedName>
        <fullName evidence="2">Uncharacterized protein</fullName>
    </submittedName>
</protein>
<feature type="transmembrane region" description="Helical" evidence="1">
    <location>
        <begin position="80"/>
        <end position="106"/>
    </location>
</feature>
<keyword evidence="1" id="KW-0812">Transmembrane</keyword>
<dbReference type="InParanoid" id="A0A2R5GJ94"/>
<feature type="transmembrane region" description="Helical" evidence="1">
    <location>
        <begin position="52"/>
        <end position="74"/>
    </location>
</feature>
<organism evidence="2 3">
    <name type="scientific">Hondaea fermentalgiana</name>
    <dbReference type="NCBI Taxonomy" id="2315210"/>
    <lineage>
        <taxon>Eukaryota</taxon>
        <taxon>Sar</taxon>
        <taxon>Stramenopiles</taxon>
        <taxon>Bigyra</taxon>
        <taxon>Labyrinthulomycetes</taxon>
        <taxon>Thraustochytrida</taxon>
        <taxon>Thraustochytriidae</taxon>
        <taxon>Hondaea</taxon>
    </lineage>
</organism>
<reference evidence="2 3" key="1">
    <citation type="submission" date="2017-12" db="EMBL/GenBank/DDBJ databases">
        <title>Sequencing, de novo assembly and annotation of complete genome of a new Thraustochytrid species, strain FCC1311.</title>
        <authorList>
            <person name="Sedici K."/>
            <person name="Godart F."/>
            <person name="Aiese Cigliano R."/>
            <person name="Sanseverino W."/>
            <person name="Barakat M."/>
            <person name="Ortet P."/>
            <person name="Marechal E."/>
            <person name="Cagnac O."/>
            <person name="Amato A."/>
        </authorList>
    </citation>
    <scope>NUCLEOTIDE SEQUENCE [LARGE SCALE GENOMIC DNA]</scope>
</reference>
<proteinExistence type="predicted"/>
<dbReference type="AlphaFoldDB" id="A0A2R5GJ94"/>
<feature type="transmembrane region" description="Helical" evidence="1">
    <location>
        <begin position="12"/>
        <end position="31"/>
    </location>
</feature>
<evidence type="ECO:0000313" key="3">
    <source>
        <dbReference type="Proteomes" id="UP000241890"/>
    </source>
</evidence>